<feature type="domain" description="Fe/B12 periplasmic-binding" evidence="6">
    <location>
        <begin position="60"/>
        <end position="317"/>
    </location>
</feature>
<gene>
    <name evidence="7" type="ORF">GCM10023200_42190</name>
</gene>
<proteinExistence type="inferred from homology"/>
<evidence type="ECO:0000313" key="7">
    <source>
        <dbReference type="EMBL" id="GAA4800927.1"/>
    </source>
</evidence>
<comment type="caution">
    <text evidence="7">The sequence shown here is derived from an EMBL/GenBank/DDBJ whole genome shotgun (WGS) entry which is preliminary data.</text>
</comment>
<dbReference type="Proteomes" id="UP001500928">
    <property type="component" value="Unassembled WGS sequence"/>
</dbReference>
<evidence type="ECO:0000313" key="8">
    <source>
        <dbReference type="Proteomes" id="UP001500928"/>
    </source>
</evidence>
<dbReference type="PROSITE" id="PS51257">
    <property type="entry name" value="PROKAR_LIPOPROTEIN"/>
    <property type="match status" value="1"/>
</dbReference>
<feature type="chain" id="PRO_5046064027" evidence="5">
    <location>
        <begin position="35"/>
        <end position="320"/>
    </location>
</feature>
<evidence type="ECO:0000259" key="6">
    <source>
        <dbReference type="PROSITE" id="PS50983"/>
    </source>
</evidence>
<protein>
    <submittedName>
        <fullName evidence="7">Iron-siderophore ABC transporter substrate-binding protein</fullName>
    </submittedName>
</protein>
<keyword evidence="4 5" id="KW-0732">Signal</keyword>
<dbReference type="SUPFAM" id="SSF53807">
    <property type="entry name" value="Helical backbone' metal receptor"/>
    <property type="match status" value="1"/>
</dbReference>
<keyword evidence="3" id="KW-0813">Transport</keyword>
<dbReference type="InterPro" id="IPR051313">
    <property type="entry name" value="Bact_iron-sidero_bind"/>
</dbReference>
<evidence type="ECO:0000256" key="3">
    <source>
        <dbReference type="ARBA" id="ARBA00022448"/>
    </source>
</evidence>
<comment type="subcellular location">
    <subcellularLocation>
        <location evidence="1">Cell envelope</location>
    </subcellularLocation>
</comment>
<reference evidence="8" key="1">
    <citation type="journal article" date="2019" name="Int. J. Syst. Evol. Microbiol.">
        <title>The Global Catalogue of Microorganisms (GCM) 10K type strain sequencing project: providing services to taxonomists for standard genome sequencing and annotation.</title>
        <authorList>
            <consortium name="The Broad Institute Genomics Platform"/>
            <consortium name="The Broad Institute Genome Sequencing Center for Infectious Disease"/>
            <person name="Wu L."/>
            <person name="Ma J."/>
        </authorList>
    </citation>
    <scope>NUCLEOTIDE SEQUENCE [LARGE SCALE GENOMIC DNA]</scope>
    <source>
        <strain evidence="8">JCM 17979</strain>
    </source>
</reference>
<dbReference type="PANTHER" id="PTHR30532">
    <property type="entry name" value="IRON III DICITRATE-BINDING PERIPLASMIC PROTEIN"/>
    <property type="match status" value="1"/>
</dbReference>
<name>A0ABP9BX48_9PSEU</name>
<comment type="similarity">
    <text evidence="2">Belongs to the bacterial solute-binding protein 8 family.</text>
</comment>
<evidence type="ECO:0000256" key="5">
    <source>
        <dbReference type="SAM" id="SignalP"/>
    </source>
</evidence>
<sequence>MLMSRVPVRFAAALAAVLALLLAGCGSGGSEAPAAGPTPGFPVTVQHAFGQTTIPTRPQRVVTVGYNDADFALALGVVPVGVRDFIGAFDETTRPWAQQALNGARPEMVGGNEIDIEKVASLQPDLILGVYSYMDRATYDRLSQIAPTVADPVENVAAPWQEQTRITARALGVPERGEQVVGDVERRFADARAANPQLAGKSIAVALVASGEYNLLGRDDARTQLFTGLGLGVQETTETLSTEQLGRLDQQGVAVLGVPPQTVLANPLFANLGAVRADRVAFLGDEASPVAGALGFSSPLSLPFALDQVTPELARVYGTP</sequence>
<accession>A0ABP9BX48</accession>
<dbReference type="CDD" id="cd01146">
    <property type="entry name" value="FhuD"/>
    <property type="match status" value="1"/>
</dbReference>
<keyword evidence="8" id="KW-1185">Reference proteome</keyword>
<organism evidence="7 8">
    <name type="scientific">Actinomycetospora chlora</name>
    <dbReference type="NCBI Taxonomy" id="663608"/>
    <lineage>
        <taxon>Bacteria</taxon>
        <taxon>Bacillati</taxon>
        <taxon>Actinomycetota</taxon>
        <taxon>Actinomycetes</taxon>
        <taxon>Pseudonocardiales</taxon>
        <taxon>Pseudonocardiaceae</taxon>
        <taxon>Actinomycetospora</taxon>
    </lineage>
</organism>
<evidence type="ECO:0000256" key="4">
    <source>
        <dbReference type="ARBA" id="ARBA00022729"/>
    </source>
</evidence>
<evidence type="ECO:0000256" key="2">
    <source>
        <dbReference type="ARBA" id="ARBA00008814"/>
    </source>
</evidence>
<dbReference type="InterPro" id="IPR002491">
    <property type="entry name" value="ABC_transptr_periplasmic_BD"/>
</dbReference>
<dbReference type="PANTHER" id="PTHR30532:SF24">
    <property type="entry name" value="FERRIC ENTEROBACTIN-BINDING PERIPLASMIC PROTEIN FEPB"/>
    <property type="match status" value="1"/>
</dbReference>
<dbReference type="Pfam" id="PF01497">
    <property type="entry name" value="Peripla_BP_2"/>
    <property type="match status" value="1"/>
</dbReference>
<dbReference type="PROSITE" id="PS50983">
    <property type="entry name" value="FE_B12_PBP"/>
    <property type="match status" value="1"/>
</dbReference>
<dbReference type="EMBL" id="BAABHO010000038">
    <property type="protein sequence ID" value="GAA4800927.1"/>
    <property type="molecule type" value="Genomic_DNA"/>
</dbReference>
<dbReference type="Gene3D" id="3.40.50.1980">
    <property type="entry name" value="Nitrogenase molybdenum iron protein domain"/>
    <property type="match status" value="2"/>
</dbReference>
<feature type="signal peptide" evidence="5">
    <location>
        <begin position="1"/>
        <end position="34"/>
    </location>
</feature>
<evidence type="ECO:0000256" key="1">
    <source>
        <dbReference type="ARBA" id="ARBA00004196"/>
    </source>
</evidence>